<dbReference type="AlphaFoldDB" id="A0A2P1NJ94"/>
<dbReference type="InterPro" id="IPR054828">
    <property type="entry name" value="Vit_B12_bind_prot"/>
</dbReference>
<dbReference type="PROSITE" id="PS50983">
    <property type="entry name" value="FE_B12_PBP"/>
    <property type="match status" value="1"/>
</dbReference>
<keyword evidence="4" id="KW-1185">Reference proteome</keyword>
<dbReference type="KEGG" id="melm:C7H73_05370"/>
<evidence type="ECO:0000313" key="3">
    <source>
        <dbReference type="EMBL" id="AVP57149.1"/>
    </source>
</evidence>
<evidence type="ECO:0000313" key="4">
    <source>
        <dbReference type="Proteomes" id="UP000241829"/>
    </source>
</evidence>
<dbReference type="NCBIfam" id="NF038402">
    <property type="entry name" value="TroA_like"/>
    <property type="match status" value="1"/>
</dbReference>
<dbReference type="Proteomes" id="UP000241829">
    <property type="component" value="Chromosome"/>
</dbReference>
<evidence type="ECO:0000259" key="2">
    <source>
        <dbReference type="PROSITE" id="PS50983"/>
    </source>
</evidence>
<organism evidence="3 4">
    <name type="scientific">Pulveribacter suum</name>
    <dbReference type="NCBI Taxonomy" id="2116657"/>
    <lineage>
        <taxon>Bacteria</taxon>
        <taxon>Pseudomonadati</taxon>
        <taxon>Pseudomonadota</taxon>
        <taxon>Betaproteobacteria</taxon>
        <taxon>Burkholderiales</taxon>
        <taxon>Comamonadaceae</taxon>
        <taxon>Pulveribacter</taxon>
    </lineage>
</organism>
<dbReference type="PANTHER" id="PTHR30535:SF34">
    <property type="entry name" value="MOLYBDATE-BINDING PROTEIN MOLA"/>
    <property type="match status" value="1"/>
</dbReference>
<proteinExistence type="predicted"/>
<dbReference type="SUPFAM" id="SSF53807">
    <property type="entry name" value="Helical backbone' metal receptor"/>
    <property type="match status" value="1"/>
</dbReference>
<gene>
    <name evidence="3" type="ORF">C7H73_05370</name>
</gene>
<dbReference type="InterPro" id="IPR002491">
    <property type="entry name" value="ABC_transptr_periplasmic_BD"/>
</dbReference>
<name>A0A2P1NJ94_9BURK</name>
<dbReference type="Pfam" id="PF01497">
    <property type="entry name" value="Peripla_BP_2"/>
    <property type="match status" value="1"/>
</dbReference>
<dbReference type="EMBL" id="CP027792">
    <property type="protein sequence ID" value="AVP57149.1"/>
    <property type="molecule type" value="Genomic_DNA"/>
</dbReference>
<reference evidence="4" key="1">
    <citation type="submission" date="2018-03" db="EMBL/GenBank/DDBJ databases">
        <title>Genome sequencing of Melaminivora sp. strain SC2-7.</title>
        <authorList>
            <person name="Kim S.-J."/>
            <person name="Heo J."/>
            <person name="Ahn J.-H."/>
            <person name="Kwon S.-W."/>
        </authorList>
    </citation>
    <scope>NUCLEOTIDE SEQUENCE [LARGE SCALE GENOMIC DNA]</scope>
    <source>
        <strain evidence="4">SC2-7</strain>
    </source>
</reference>
<protein>
    <submittedName>
        <fullName evidence="3">ABC transporter substrate-binding protein</fullName>
    </submittedName>
</protein>
<dbReference type="OrthoDB" id="6495095at2"/>
<keyword evidence="1" id="KW-0732">Signal</keyword>
<accession>A0A2P1NJ94</accession>
<dbReference type="PANTHER" id="PTHR30535">
    <property type="entry name" value="VITAMIN B12-BINDING PROTEIN"/>
    <property type="match status" value="1"/>
</dbReference>
<feature type="domain" description="Fe/B12 periplasmic-binding" evidence="2">
    <location>
        <begin position="59"/>
        <end position="306"/>
    </location>
</feature>
<evidence type="ECO:0000256" key="1">
    <source>
        <dbReference type="ARBA" id="ARBA00022729"/>
    </source>
</evidence>
<dbReference type="GO" id="GO:0071281">
    <property type="term" value="P:cellular response to iron ion"/>
    <property type="evidence" value="ECO:0007669"/>
    <property type="project" value="TreeGrafter"/>
</dbReference>
<dbReference type="Gene3D" id="3.40.50.1980">
    <property type="entry name" value="Nitrogenase molybdenum iron protein domain"/>
    <property type="match status" value="2"/>
</dbReference>
<sequence length="306" mass="32738">MSQLPAPSLPRRLPLPSFPLFFSAKVFRVPRRSRWVLGAAAAASSLWCAAAPGAAPAQAIVALQPSLTEAVCVLGACERLLGIDRYSDWPERVRALPRVGGLADADVEAIVALRPDLVLLGPRSRAADRLQALGLQVLVLEAKSHADIRANLETVARAVGRPGAGEAQWQRIDARLQALRAQLPPPWRGRRVYLELHGGKAAASEDSFIGETLARLGLANVVPARLGPFPKVSPEFVLRADPDVLVVAATSPAPATRPGWQALRAVREQRVCVLPAAQLDVLLRAGPRIDEAAQQILHCLQALPTP</sequence>
<dbReference type="InterPro" id="IPR050902">
    <property type="entry name" value="ABC_Transporter_SBP"/>
</dbReference>